<gene>
    <name evidence="8" type="ORF">PCAR9_A20143</name>
</gene>
<dbReference type="AlphaFoldDB" id="A0A2K4X609"/>
<keyword evidence="4 6" id="KW-1133">Transmembrane helix</keyword>
<evidence type="ECO:0000256" key="1">
    <source>
        <dbReference type="ARBA" id="ARBA00004651"/>
    </source>
</evidence>
<comment type="subcellular location">
    <subcellularLocation>
        <location evidence="1">Cell membrane</location>
        <topology evidence="1">Multi-pass membrane protein</topology>
    </subcellularLocation>
</comment>
<dbReference type="Pfam" id="PF02706">
    <property type="entry name" value="Wzz"/>
    <property type="match status" value="1"/>
</dbReference>
<name>A0A2K4X609_PSEVC</name>
<reference evidence="8 9" key="1">
    <citation type="submission" date="2017-11" db="EMBL/GenBank/DDBJ databases">
        <authorList>
            <person name="Han C.G."/>
        </authorList>
    </citation>
    <scope>NUCLEOTIDE SEQUENCE [LARGE SCALE GENOMIC DNA]</scope>
    <source>
        <strain evidence="9">ATCC 43555</strain>
    </source>
</reference>
<feature type="domain" description="Polysaccharide chain length determinant N-terminal" evidence="7">
    <location>
        <begin position="22"/>
        <end position="124"/>
    </location>
</feature>
<evidence type="ECO:0000256" key="2">
    <source>
        <dbReference type="ARBA" id="ARBA00022475"/>
    </source>
</evidence>
<dbReference type="OrthoDB" id="9775724at2"/>
<evidence type="ECO:0000259" key="7">
    <source>
        <dbReference type="Pfam" id="PF02706"/>
    </source>
</evidence>
<keyword evidence="2" id="KW-1003">Cell membrane</keyword>
<evidence type="ECO:0000256" key="6">
    <source>
        <dbReference type="SAM" id="Phobius"/>
    </source>
</evidence>
<dbReference type="Proteomes" id="UP000238288">
    <property type="component" value="Chromosome PCAR9a"/>
</dbReference>
<dbReference type="EMBL" id="LT965928">
    <property type="protein sequence ID" value="SOU39723.1"/>
    <property type="molecule type" value="Genomic_DNA"/>
</dbReference>
<sequence length="319" mass="36043">MKTDLRTQSSELEQNRYPPVDDEIDLGELLSVIWRGKWIIAVITFLFVLFSVIFALKQPNLYRSEVLLAPAEAKSNGGLSALAGQFGGLASLAGVNIGGQSTNKTQLALEVLKSRKFVASFIEKHNILPDLMAVESWDIDKGVLYDPEVYDSSSKKWLRDVEAPRIAKPSDQEAYKIFSDLILLKTNKETAMITLSIVHQSPLIAKQWVNWLVKDINKEMRDRDVVEAQKSADFLSKQLEDTKIADIRIILYKLIEEQAKTIMFASVRDEYAFKTIDPALVPEVRDSPKRTLIVILGFALGLVFSCMIVILKHYIRIKD</sequence>
<feature type="transmembrane region" description="Helical" evidence="6">
    <location>
        <begin position="38"/>
        <end position="56"/>
    </location>
</feature>
<evidence type="ECO:0000256" key="5">
    <source>
        <dbReference type="ARBA" id="ARBA00023136"/>
    </source>
</evidence>
<keyword evidence="3 6" id="KW-0812">Transmembrane</keyword>
<dbReference type="GeneID" id="93662369"/>
<keyword evidence="5 6" id="KW-0472">Membrane</keyword>
<feature type="transmembrane region" description="Helical" evidence="6">
    <location>
        <begin position="292"/>
        <end position="315"/>
    </location>
</feature>
<evidence type="ECO:0000256" key="4">
    <source>
        <dbReference type="ARBA" id="ARBA00022989"/>
    </source>
</evidence>
<evidence type="ECO:0000313" key="9">
    <source>
        <dbReference type="Proteomes" id="UP000238288"/>
    </source>
</evidence>
<protein>
    <submittedName>
        <fullName evidence="8">LPS O-antigen length regulator</fullName>
    </submittedName>
</protein>
<accession>A0A2K4X609</accession>
<dbReference type="InterPro" id="IPR003856">
    <property type="entry name" value="LPS_length_determ_N"/>
</dbReference>
<organism evidence="8 9">
    <name type="scientific">Pseudoalteromonas carrageenovora IAM 12662</name>
    <dbReference type="NCBI Taxonomy" id="1314868"/>
    <lineage>
        <taxon>Bacteria</taxon>
        <taxon>Pseudomonadati</taxon>
        <taxon>Pseudomonadota</taxon>
        <taxon>Gammaproteobacteria</taxon>
        <taxon>Alteromonadales</taxon>
        <taxon>Pseudoalteromonadaceae</taxon>
        <taxon>Pseudoalteromonas</taxon>
    </lineage>
</organism>
<dbReference type="RefSeq" id="WP_104641905.1">
    <property type="nucleotide sequence ID" value="NZ_LT965928.1"/>
</dbReference>
<evidence type="ECO:0000256" key="3">
    <source>
        <dbReference type="ARBA" id="ARBA00022692"/>
    </source>
</evidence>
<dbReference type="GO" id="GO:0004713">
    <property type="term" value="F:protein tyrosine kinase activity"/>
    <property type="evidence" value="ECO:0007669"/>
    <property type="project" value="TreeGrafter"/>
</dbReference>
<dbReference type="GO" id="GO:0005886">
    <property type="term" value="C:plasma membrane"/>
    <property type="evidence" value="ECO:0007669"/>
    <property type="project" value="UniProtKB-SubCell"/>
</dbReference>
<dbReference type="PANTHER" id="PTHR32309">
    <property type="entry name" value="TYROSINE-PROTEIN KINASE"/>
    <property type="match status" value="1"/>
</dbReference>
<dbReference type="InterPro" id="IPR050445">
    <property type="entry name" value="Bact_polysacc_biosynth/exp"/>
</dbReference>
<proteinExistence type="predicted"/>
<evidence type="ECO:0000313" key="8">
    <source>
        <dbReference type="EMBL" id="SOU39723.1"/>
    </source>
</evidence>
<dbReference type="PANTHER" id="PTHR32309:SF13">
    <property type="entry name" value="FERRIC ENTEROBACTIN TRANSPORT PROTEIN FEPE"/>
    <property type="match status" value="1"/>
</dbReference>